<proteinExistence type="predicted"/>
<dbReference type="AlphaFoldDB" id="A0A100XEV9"/>
<dbReference type="PANTHER" id="PTHR43194:SF2">
    <property type="entry name" value="PEROXISOMAL MEMBRANE PROTEIN LPX1"/>
    <property type="match status" value="1"/>
</dbReference>
<comment type="caution">
    <text evidence="2">The sequence shown here is derived from an EMBL/GenBank/DDBJ whole genome shotgun (WGS) entry which is preliminary data.</text>
</comment>
<reference evidence="2 3" key="1">
    <citation type="journal article" date="2016" name="Genome Announc.">
        <title>Draft Genome Sequences of Five Rapidly Growing Mycobacterium Species, M. thermoresistibile, M. fortuitum subsp. acetamidolyticum, M. canariasense, M. brisbanense, and M. novocastrense.</title>
        <authorList>
            <person name="Katahira K."/>
            <person name="Ogura Y."/>
            <person name="Gotoh Y."/>
            <person name="Hayashi T."/>
        </authorList>
    </citation>
    <scope>NUCLEOTIDE SEQUENCE [LARGE SCALE GENOMIC DNA]</scope>
    <source>
        <strain evidence="2 3">JCM6362</strain>
    </source>
</reference>
<dbReference type="PANTHER" id="PTHR43194">
    <property type="entry name" value="HYDROLASE ALPHA/BETA FOLD FAMILY"/>
    <property type="match status" value="1"/>
</dbReference>
<gene>
    <name evidence="2" type="ORF">RMCT_2237</name>
</gene>
<dbReference type="OrthoDB" id="2645723at2"/>
<dbReference type="Pfam" id="PF00561">
    <property type="entry name" value="Abhydrolase_1"/>
    <property type="match status" value="1"/>
</dbReference>
<sequence>MIRSRFTDQSGVRIHYLEHDLEVAGADTGGPVGTSEAPVVFVPGMTDTAEDYAEVLPLFGRRAVVPDLRGHGRSEAPPPGSSLIDHDLTALCGDVGAVIDAVTAGPVHLVTFSRGTSAAIAWALRYPDRVRSLAIGDYAPEERVVPDDAVRHLLNGRWRGTPVRERLDVPAARQMFRAARNRSFWEALARMRLPLLVVRSHHSALIDDQRWARYHRTFPTARLIEFPDSPHDIFRPDRGRFPRLVRDHADRADRAYHSFGVGLTGDDLPGHGAAVDR</sequence>
<dbReference type="EMBL" id="BCTB01000016">
    <property type="protein sequence ID" value="GAT15267.1"/>
    <property type="molecule type" value="Genomic_DNA"/>
</dbReference>
<dbReference type="InterPro" id="IPR000073">
    <property type="entry name" value="AB_hydrolase_1"/>
</dbReference>
<evidence type="ECO:0000259" key="1">
    <source>
        <dbReference type="Pfam" id="PF00561"/>
    </source>
</evidence>
<reference evidence="3" key="2">
    <citation type="submission" date="2016-02" db="EMBL/GenBank/DDBJ databases">
        <title>Draft genome sequence of five rapidly growing Mycobacterium species.</title>
        <authorList>
            <person name="Katahira K."/>
            <person name="Gotou Y."/>
            <person name="Iida K."/>
            <person name="Ogura Y."/>
            <person name="Hayashi T."/>
        </authorList>
    </citation>
    <scope>NUCLEOTIDE SEQUENCE [LARGE SCALE GENOMIC DNA]</scope>
    <source>
        <strain evidence="3">JCM6362</strain>
    </source>
</reference>
<organism evidence="2 3">
    <name type="scientific">Mycolicibacterium thermoresistibile</name>
    <name type="common">Mycobacterium thermoresistibile</name>
    <dbReference type="NCBI Taxonomy" id="1797"/>
    <lineage>
        <taxon>Bacteria</taxon>
        <taxon>Bacillati</taxon>
        <taxon>Actinomycetota</taxon>
        <taxon>Actinomycetes</taxon>
        <taxon>Mycobacteriales</taxon>
        <taxon>Mycobacteriaceae</taxon>
        <taxon>Mycolicibacterium</taxon>
    </lineage>
</organism>
<dbReference type="STRING" id="1797.RMCT_2237"/>
<dbReference type="SUPFAM" id="SSF53474">
    <property type="entry name" value="alpha/beta-Hydrolases"/>
    <property type="match status" value="1"/>
</dbReference>
<evidence type="ECO:0000313" key="3">
    <source>
        <dbReference type="Proteomes" id="UP000069654"/>
    </source>
</evidence>
<dbReference type="GO" id="GO:0003824">
    <property type="term" value="F:catalytic activity"/>
    <property type="evidence" value="ECO:0007669"/>
    <property type="project" value="UniProtKB-ARBA"/>
</dbReference>
<accession>A0A100XEV9</accession>
<feature type="domain" description="AB hydrolase-1" evidence="1">
    <location>
        <begin position="38"/>
        <end position="135"/>
    </location>
</feature>
<dbReference type="Gene3D" id="3.40.50.1820">
    <property type="entry name" value="alpha/beta hydrolase"/>
    <property type="match status" value="1"/>
</dbReference>
<evidence type="ECO:0000313" key="2">
    <source>
        <dbReference type="EMBL" id="GAT15267.1"/>
    </source>
</evidence>
<protein>
    <submittedName>
        <fullName evidence="2">Lysophospholipase</fullName>
    </submittedName>
</protein>
<dbReference type="InterPro" id="IPR050228">
    <property type="entry name" value="Carboxylesterase_BioH"/>
</dbReference>
<dbReference type="Proteomes" id="UP000069654">
    <property type="component" value="Unassembled WGS sequence"/>
</dbReference>
<dbReference type="InterPro" id="IPR029058">
    <property type="entry name" value="AB_hydrolase_fold"/>
</dbReference>
<name>A0A100XEV9_MYCTH</name>